<dbReference type="InterPro" id="IPR038058">
    <property type="entry name" value="PhnH-like_sp"/>
</dbReference>
<dbReference type="PIRSF" id="PIRSF020680">
    <property type="entry name" value="PhnH"/>
    <property type="match status" value="1"/>
</dbReference>
<reference evidence="1" key="2">
    <citation type="submission" date="2021-01" db="EMBL/GenBank/DDBJ databases">
        <authorList>
            <person name="Vargas Peralta D."/>
        </authorList>
    </citation>
    <scope>NUCLEOTIDE SEQUENCE</scope>
    <source>
        <strain evidence="1">A3</strain>
    </source>
</reference>
<accession>A0AAW4NQS9</accession>
<dbReference type="GO" id="GO:0019634">
    <property type="term" value="P:organic phosphonate metabolic process"/>
    <property type="evidence" value="ECO:0007669"/>
    <property type="project" value="InterPro"/>
</dbReference>
<dbReference type="Pfam" id="PF05845">
    <property type="entry name" value="PhnH"/>
    <property type="match status" value="1"/>
</dbReference>
<dbReference type="NCBIfam" id="TIGR03292">
    <property type="entry name" value="PhnH_redo"/>
    <property type="match status" value="1"/>
</dbReference>
<dbReference type="RefSeq" id="WP_219678162.1">
    <property type="nucleotide sequence ID" value="NZ_JAESHX010000005.1"/>
</dbReference>
<dbReference type="AlphaFoldDB" id="A0AAW4NQS9"/>
<name>A0AAW4NQS9_9GAMM</name>
<dbReference type="Proteomes" id="UP000696310">
    <property type="component" value="Unassembled WGS sequence"/>
</dbReference>
<dbReference type="SUPFAM" id="SSF159709">
    <property type="entry name" value="PhnH-like"/>
    <property type="match status" value="1"/>
</dbReference>
<gene>
    <name evidence="1" type="primary">phnH</name>
    <name evidence="1" type="ORF">IM880_00675</name>
</gene>
<dbReference type="InterPro" id="IPR008772">
    <property type="entry name" value="Phosphonate_metab_PhnH"/>
</dbReference>
<evidence type="ECO:0000313" key="2">
    <source>
        <dbReference type="Proteomes" id="UP000696310"/>
    </source>
</evidence>
<keyword evidence="1" id="KW-0456">Lyase</keyword>
<protein>
    <submittedName>
        <fullName evidence="1">Phosphonate C-P lyase system protein PhnH</fullName>
    </submittedName>
</protein>
<reference evidence="1" key="1">
    <citation type="journal article" date="2021" name="bioRxiv">
        <title>Identification of Pectobacterium species isolated from the soft rot of tetecho (Neobuxbaumia tetetzo), a columnar cactus, and associated metagenomics.</title>
        <authorList>
            <person name="Vargas-Peralta D."/>
            <person name="Narvaez-Barragan D.A."/>
            <person name="de Sandozequi A."/>
            <person name="Romero-Gutierrez M.F."/>
            <person name="Segovia L."/>
            <person name="Martinez-Anaya C."/>
            <person name="Alcaraz L.D."/>
            <person name="de la Torre Almaraz R."/>
        </authorList>
    </citation>
    <scope>NUCLEOTIDE SEQUENCE</scope>
    <source>
        <strain evidence="1">A3</strain>
    </source>
</reference>
<organism evidence="1 2">
    <name type="scientific">Pectobacterium polaris</name>
    <dbReference type="NCBI Taxonomy" id="2042057"/>
    <lineage>
        <taxon>Bacteria</taxon>
        <taxon>Pseudomonadati</taxon>
        <taxon>Pseudomonadota</taxon>
        <taxon>Gammaproteobacteria</taxon>
        <taxon>Enterobacterales</taxon>
        <taxon>Pectobacteriaceae</taxon>
        <taxon>Pectobacterium</taxon>
    </lineage>
</organism>
<comment type="caution">
    <text evidence="1">The sequence shown here is derived from an EMBL/GenBank/DDBJ whole genome shotgun (WGS) entry which is preliminary data.</text>
</comment>
<evidence type="ECO:0000313" key="1">
    <source>
        <dbReference type="EMBL" id="MBW5890711.1"/>
    </source>
</evidence>
<dbReference type="GO" id="GO:0016829">
    <property type="term" value="F:lyase activity"/>
    <property type="evidence" value="ECO:0007669"/>
    <property type="project" value="UniProtKB-KW"/>
</dbReference>
<proteinExistence type="predicted"/>
<dbReference type="EMBL" id="JAESHX010000005">
    <property type="protein sequence ID" value="MBW5890711.1"/>
    <property type="molecule type" value="Genomic_DNA"/>
</dbReference>
<sequence>MSIQTSFAQPVADAQCTFRRILKAVSEPGVTVTLPLQQGWGRLSPASTAVMLTLVDRDTPLWLDEALDDEALRSNLRFHTGAILTRDESAAFALLHVSSVTAIALSRFSAGDVMSPEKSTTVIIEVSSLTGGTPLRLSGPGLETSRVVDPQLSPDIVRYLCHRPDPFPQGIDLMFTCADALMALPRTTHVEVC</sequence>
<dbReference type="Gene3D" id="3.40.50.11310">
    <property type="entry name" value="Bacterial phosphonate metabolism protein PhnH"/>
    <property type="match status" value="1"/>
</dbReference>